<dbReference type="RefSeq" id="WP_126129509.1">
    <property type="nucleotide sequence ID" value="NZ_CP034464.1"/>
</dbReference>
<dbReference type="Proteomes" id="UP000275663">
    <property type="component" value="Chromosome"/>
</dbReference>
<dbReference type="Gene3D" id="3.40.30.10">
    <property type="entry name" value="Glutaredoxin"/>
    <property type="match status" value="1"/>
</dbReference>
<dbReference type="AlphaFoldDB" id="A0A3S9HPV1"/>
<dbReference type="InterPro" id="IPR032801">
    <property type="entry name" value="PXL2A/B/C"/>
</dbReference>
<name>A0A3S9HPV1_9BURK</name>
<dbReference type="PANTHER" id="PTHR28630:SF3">
    <property type="entry name" value="PEROXIREDOXIN-LIKE 2C"/>
    <property type="match status" value="1"/>
</dbReference>
<dbReference type="SUPFAM" id="SSF52833">
    <property type="entry name" value="Thioredoxin-like"/>
    <property type="match status" value="1"/>
</dbReference>
<organism evidence="1 2">
    <name type="scientific">Undibacterium parvum</name>
    <dbReference type="NCBI Taxonomy" id="401471"/>
    <lineage>
        <taxon>Bacteria</taxon>
        <taxon>Pseudomonadati</taxon>
        <taxon>Pseudomonadota</taxon>
        <taxon>Betaproteobacteria</taxon>
        <taxon>Burkholderiales</taxon>
        <taxon>Oxalobacteraceae</taxon>
        <taxon>Undibacterium</taxon>
    </lineage>
</organism>
<evidence type="ECO:0000313" key="1">
    <source>
        <dbReference type="EMBL" id="AZP14148.1"/>
    </source>
</evidence>
<evidence type="ECO:0008006" key="3">
    <source>
        <dbReference type="Google" id="ProtNLM"/>
    </source>
</evidence>
<dbReference type="KEGG" id="upv:EJN92_20390"/>
<dbReference type="PANTHER" id="PTHR28630">
    <property type="match status" value="1"/>
</dbReference>
<sequence length="193" mass="21187">MPQINAPGVDLAQLAATSILAAPGQPLLVGQLWQKQTVILVFLRHFACIACRAHAAQVWAEREKYQSSGARIIFIGNGQASWIEKFRQDLGIEHGVVLTDPSLLSFEAAGMRLGYFDLLRPQSVINRMKLAQDGYSATPYHKDAGNHWQMGGILAVSKQGKALFHFASQALGDFPDEPYLDLINEDEKAILSA</sequence>
<accession>A0A3S9HPV1</accession>
<dbReference type="Pfam" id="PF13911">
    <property type="entry name" value="AhpC-TSA_2"/>
    <property type="match status" value="1"/>
</dbReference>
<protein>
    <recommendedName>
        <fullName evidence="3">AhpC/TSA family protein</fullName>
    </recommendedName>
</protein>
<proteinExistence type="predicted"/>
<dbReference type="EMBL" id="CP034464">
    <property type="protein sequence ID" value="AZP14148.1"/>
    <property type="molecule type" value="Genomic_DNA"/>
</dbReference>
<gene>
    <name evidence="1" type="ORF">EJN92_20390</name>
</gene>
<keyword evidence="2" id="KW-1185">Reference proteome</keyword>
<reference evidence="1 2" key="1">
    <citation type="journal article" date="2011" name="Int. J. Syst. Evol. Microbiol.">
        <title>Description of Undibacterium oligocarboniphilum sp. nov., isolated from purified water, and Undibacterium pigrum strain CCUG 49012 as the type strain of Undibacterium parvum sp. nov., and emended descriptions of the genus Undibacterium and the species Undibacterium pigrum.</title>
        <authorList>
            <person name="Eder W."/>
            <person name="Wanner G."/>
            <person name="Ludwig W."/>
            <person name="Busse H.J."/>
            <person name="Ziemke-Kageler F."/>
            <person name="Lang E."/>
        </authorList>
    </citation>
    <scope>NUCLEOTIDE SEQUENCE [LARGE SCALE GENOMIC DNA]</scope>
    <source>
        <strain evidence="1 2">DSM 23061</strain>
    </source>
</reference>
<evidence type="ECO:0000313" key="2">
    <source>
        <dbReference type="Proteomes" id="UP000275663"/>
    </source>
</evidence>
<dbReference type="InterPro" id="IPR036249">
    <property type="entry name" value="Thioredoxin-like_sf"/>
</dbReference>
<dbReference type="OrthoDB" id="200319at2"/>